<comment type="caution">
    <text evidence="1">The sequence shown here is derived from an EMBL/GenBank/DDBJ whole genome shotgun (WGS) entry which is preliminary data.</text>
</comment>
<proteinExistence type="predicted"/>
<dbReference type="AlphaFoldDB" id="A0A8J8SVN6"/>
<dbReference type="EMBL" id="RRYP01024969">
    <property type="protein sequence ID" value="TNV72006.1"/>
    <property type="molecule type" value="Genomic_DNA"/>
</dbReference>
<keyword evidence="2" id="KW-1185">Reference proteome</keyword>
<organism evidence="1 2">
    <name type="scientific">Halteria grandinella</name>
    <dbReference type="NCBI Taxonomy" id="5974"/>
    <lineage>
        <taxon>Eukaryota</taxon>
        <taxon>Sar</taxon>
        <taxon>Alveolata</taxon>
        <taxon>Ciliophora</taxon>
        <taxon>Intramacronucleata</taxon>
        <taxon>Spirotrichea</taxon>
        <taxon>Stichotrichia</taxon>
        <taxon>Sporadotrichida</taxon>
        <taxon>Halteriidae</taxon>
        <taxon>Halteria</taxon>
    </lineage>
</organism>
<protein>
    <submittedName>
        <fullName evidence="1">Uncharacterized protein</fullName>
    </submittedName>
</protein>
<dbReference type="Proteomes" id="UP000785679">
    <property type="component" value="Unassembled WGS sequence"/>
</dbReference>
<evidence type="ECO:0000313" key="2">
    <source>
        <dbReference type="Proteomes" id="UP000785679"/>
    </source>
</evidence>
<name>A0A8J8SVN6_HALGN</name>
<evidence type="ECO:0000313" key="1">
    <source>
        <dbReference type="EMBL" id="TNV72006.1"/>
    </source>
</evidence>
<accession>A0A8J8SVN6</accession>
<sequence>MLYAQQQQAMQYPGGPQYPPQQLHQAFNQHMNLAPQYDSTMSSVGSQIIHQQDNTAEKISIEQQINSLQKEIDNNFGLSKNQIMDKKRLINQLIARKNKL</sequence>
<reference evidence="1" key="1">
    <citation type="submission" date="2019-06" db="EMBL/GenBank/DDBJ databases">
        <authorList>
            <person name="Zheng W."/>
        </authorList>
    </citation>
    <scope>NUCLEOTIDE SEQUENCE</scope>
    <source>
        <strain evidence="1">QDHG01</strain>
    </source>
</reference>
<gene>
    <name evidence="1" type="ORF">FGO68_gene3366</name>
</gene>